<sequence length="290" mass="31426">MNQLKKYLMVGSTAIVMSIANADELGKPVLSWTSSGFAHPESARFDATRENVYVTNNDGGPMAQKGEGYISRLDKNGKVLDEHWVTGINAPKGIVQSGDLLYIADIQQVRVVDINTGKVKQSITAQDSKMFNGITVDAEGNVYISDIMGGAIYRLQGETLEKWIETDAFSSPNGVLVDGNRLLVVTWGEGMHEDFSTDELGSIFAIDLKTKEVKVLEGAEHIGNLDGIAKINGNLIVSDSNSGKIFQYSEGKTQLLLESGRGSADISSYGDNLLVPVMFDGTVYSYSLKK</sequence>
<dbReference type="Gene3D" id="2.120.10.30">
    <property type="entry name" value="TolB, C-terminal domain"/>
    <property type="match status" value="1"/>
</dbReference>
<dbReference type="InterPro" id="IPR011042">
    <property type="entry name" value="6-blade_b-propeller_TolB-like"/>
</dbReference>
<dbReference type="AlphaFoldDB" id="A0A420XH33"/>
<reference evidence="3 4" key="1">
    <citation type="submission" date="2018-10" db="EMBL/GenBank/DDBJ databases">
        <title>Genomic Encyclopedia of Type Strains, Phase IV (KMG-IV): sequencing the most valuable type-strain genomes for metagenomic binning, comparative biology and taxonomic classification.</title>
        <authorList>
            <person name="Goeker M."/>
        </authorList>
    </citation>
    <scope>NUCLEOTIDE SEQUENCE [LARGE SCALE GENOMIC DNA]</scope>
    <source>
        <strain evidence="3 4">DSM 23800</strain>
    </source>
</reference>
<dbReference type="OrthoDB" id="7675395at2"/>
<feature type="domain" description="Pyrrolo-quinoline quinone repeat" evidence="2">
    <location>
        <begin position="66"/>
        <end position="213"/>
    </location>
</feature>
<organism evidence="3 4">
    <name type="scientific">Otariodibacter oris</name>
    <dbReference type="NCBI Taxonomy" id="1032623"/>
    <lineage>
        <taxon>Bacteria</taxon>
        <taxon>Pseudomonadati</taxon>
        <taxon>Pseudomonadota</taxon>
        <taxon>Gammaproteobacteria</taxon>
        <taxon>Pasteurellales</taxon>
        <taxon>Pasteurellaceae</taxon>
        <taxon>Otariodibacter</taxon>
    </lineage>
</organism>
<dbReference type="Pfam" id="PF13360">
    <property type="entry name" value="PQQ_2"/>
    <property type="match status" value="1"/>
</dbReference>
<keyword evidence="1" id="KW-0732">Signal</keyword>
<evidence type="ECO:0000259" key="2">
    <source>
        <dbReference type="Pfam" id="PF13360"/>
    </source>
</evidence>
<dbReference type="Proteomes" id="UP000280099">
    <property type="component" value="Unassembled WGS sequence"/>
</dbReference>
<dbReference type="SUPFAM" id="SSF63825">
    <property type="entry name" value="YWTD domain"/>
    <property type="match status" value="1"/>
</dbReference>
<accession>A0A420XH33</accession>
<dbReference type="RefSeq" id="WP_121122486.1">
    <property type="nucleotide sequence ID" value="NZ_CP016604.1"/>
</dbReference>
<evidence type="ECO:0000313" key="4">
    <source>
        <dbReference type="Proteomes" id="UP000280099"/>
    </source>
</evidence>
<dbReference type="InterPro" id="IPR002372">
    <property type="entry name" value="PQQ_rpt_dom"/>
</dbReference>
<evidence type="ECO:0000313" key="3">
    <source>
        <dbReference type="EMBL" id="RKR72747.1"/>
    </source>
</evidence>
<feature type="chain" id="PRO_5019568766" evidence="1">
    <location>
        <begin position="23"/>
        <end position="290"/>
    </location>
</feature>
<keyword evidence="4" id="KW-1185">Reference proteome</keyword>
<feature type="signal peptide" evidence="1">
    <location>
        <begin position="1"/>
        <end position="22"/>
    </location>
</feature>
<evidence type="ECO:0000256" key="1">
    <source>
        <dbReference type="SAM" id="SignalP"/>
    </source>
</evidence>
<proteinExistence type="predicted"/>
<dbReference type="EMBL" id="RBJC01000005">
    <property type="protein sequence ID" value="RKR72747.1"/>
    <property type="molecule type" value="Genomic_DNA"/>
</dbReference>
<comment type="caution">
    <text evidence="3">The sequence shown here is derived from an EMBL/GenBank/DDBJ whole genome shotgun (WGS) entry which is preliminary data.</text>
</comment>
<gene>
    <name evidence="3" type="ORF">DES31_0912</name>
</gene>
<name>A0A420XH33_9PAST</name>
<protein>
    <submittedName>
        <fullName evidence="3">Putative pyrroloquinoline-quinone binding quinoprotein</fullName>
    </submittedName>
</protein>